<sequence length="306" mass="33568">MQKMLDNTDQGLRSLEMQHLTLIWAYNALQLFGFISVVAVFFTAVASRSVRRSMIWYIFMLGWIIWCISYLLLIGQQTGTPPARALCTFQAALIYAGPPANACATLGILLRLYLSVSSILKHHGIVPRWKILVVNTAPPVVWVAIFAGCLIYGIVNPLLVHRDLTGMYCNMSSAIPSGLSAALVALFSLVMIIYEVITFFLLYHNWSAFRRLQISTPTQAASITMILRISIFSVLPMLALGLCVHSTLSSASSGGSNIATAVLPGAAGLIFGTQKDILDQWAFWKAKPKVIPKHEIDAHLSSEKAV</sequence>
<reference evidence="2 3" key="1">
    <citation type="submission" date="2024-01" db="EMBL/GenBank/DDBJ databases">
        <title>A draft genome for the cacao thread blight pathogen Marasmiellus scandens.</title>
        <authorList>
            <person name="Baruah I.K."/>
            <person name="Leung J."/>
            <person name="Bukari Y."/>
            <person name="Amoako-Attah I."/>
            <person name="Meinhardt L.W."/>
            <person name="Bailey B.A."/>
            <person name="Cohen S.P."/>
        </authorList>
    </citation>
    <scope>NUCLEOTIDE SEQUENCE [LARGE SCALE GENOMIC DNA]</scope>
    <source>
        <strain evidence="2 3">GH-19</strain>
    </source>
</reference>
<organism evidence="2 3">
    <name type="scientific">Marasmiellus scandens</name>
    <dbReference type="NCBI Taxonomy" id="2682957"/>
    <lineage>
        <taxon>Eukaryota</taxon>
        <taxon>Fungi</taxon>
        <taxon>Dikarya</taxon>
        <taxon>Basidiomycota</taxon>
        <taxon>Agaricomycotina</taxon>
        <taxon>Agaricomycetes</taxon>
        <taxon>Agaricomycetidae</taxon>
        <taxon>Agaricales</taxon>
        <taxon>Marasmiineae</taxon>
        <taxon>Omphalotaceae</taxon>
        <taxon>Marasmiellus</taxon>
    </lineage>
</organism>
<evidence type="ECO:0000313" key="3">
    <source>
        <dbReference type="Proteomes" id="UP001498398"/>
    </source>
</evidence>
<feature type="transmembrane region" description="Helical" evidence="1">
    <location>
        <begin position="20"/>
        <end position="42"/>
    </location>
</feature>
<comment type="caution">
    <text evidence="2">The sequence shown here is derived from an EMBL/GenBank/DDBJ whole genome shotgun (WGS) entry which is preliminary data.</text>
</comment>
<evidence type="ECO:0000313" key="2">
    <source>
        <dbReference type="EMBL" id="KAK7440068.1"/>
    </source>
</evidence>
<feature type="transmembrane region" description="Helical" evidence="1">
    <location>
        <begin position="92"/>
        <end position="110"/>
    </location>
</feature>
<gene>
    <name evidence="2" type="ORF">VKT23_017317</name>
</gene>
<feature type="transmembrane region" description="Helical" evidence="1">
    <location>
        <begin position="131"/>
        <end position="155"/>
    </location>
</feature>
<feature type="transmembrane region" description="Helical" evidence="1">
    <location>
        <begin position="175"/>
        <end position="204"/>
    </location>
</feature>
<dbReference type="EMBL" id="JBANRG010000070">
    <property type="protein sequence ID" value="KAK7440068.1"/>
    <property type="molecule type" value="Genomic_DNA"/>
</dbReference>
<evidence type="ECO:0000256" key="1">
    <source>
        <dbReference type="SAM" id="Phobius"/>
    </source>
</evidence>
<dbReference type="Proteomes" id="UP001498398">
    <property type="component" value="Unassembled WGS sequence"/>
</dbReference>
<name>A0ABR1ISM2_9AGAR</name>
<keyword evidence="1" id="KW-0472">Membrane</keyword>
<proteinExistence type="predicted"/>
<keyword evidence="3" id="KW-1185">Reference proteome</keyword>
<accession>A0ABR1ISM2</accession>
<feature type="transmembrane region" description="Helical" evidence="1">
    <location>
        <begin position="225"/>
        <end position="248"/>
    </location>
</feature>
<keyword evidence="1" id="KW-0812">Transmembrane</keyword>
<protein>
    <submittedName>
        <fullName evidence="2">Uncharacterized protein</fullName>
    </submittedName>
</protein>
<keyword evidence="1" id="KW-1133">Transmembrane helix</keyword>
<feature type="transmembrane region" description="Helical" evidence="1">
    <location>
        <begin position="54"/>
        <end position="72"/>
    </location>
</feature>